<dbReference type="EMBL" id="BAAAXZ010000132">
    <property type="protein sequence ID" value="GAA2936163.1"/>
    <property type="molecule type" value="Genomic_DNA"/>
</dbReference>
<evidence type="ECO:0000313" key="2">
    <source>
        <dbReference type="EMBL" id="GAA2936163.1"/>
    </source>
</evidence>
<sequence length="100" mass="10452">MISPASFRVRPADAASAPVLRRARGAGPSPERTVRSRTSPDPYETWPSGPVASGVPGRGAVEPAAGRTGSGWGDGRGARPAPGESAHDRVRWRRARVTPT</sequence>
<gene>
    <name evidence="2" type="ORF">GCM10020221_34880</name>
</gene>
<organism evidence="2 3">
    <name type="scientific">Streptomyces thioluteus</name>
    <dbReference type="NCBI Taxonomy" id="66431"/>
    <lineage>
        <taxon>Bacteria</taxon>
        <taxon>Bacillati</taxon>
        <taxon>Actinomycetota</taxon>
        <taxon>Actinomycetes</taxon>
        <taxon>Kitasatosporales</taxon>
        <taxon>Streptomycetaceae</taxon>
        <taxon>Streptomyces</taxon>
    </lineage>
</organism>
<dbReference type="Proteomes" id="UP001501102">
    <property type="component" value="Unassembled WGS sequence"/>
</dbReference>
<evidence type="ECO:0000256" key="1">
    <source>
        <dbReference type="SAM" id="MobiDB-lite"/>
    </source>
</evidence>
<comment type="caution">
    <text evidence="2">The sequence shown here is derived from an EMBL/GenBank/DDBJ whole genome shotgun (WGS) entry which is preliminary data.</text>
</comment>
<feature type="region of interest" description="Disordered" evidence="1">
    <location>
        <begin position="1"/>
        <end position="100"/>
    </location>
</feature>
<reference evidence="3" key="1">
    <citation type="journal article" date="2019" name="Int. J. Syst. Evol. Microbiol.">
        <title>The Global Catalogue of Microorganisms (GCM) 10K type strain sequencing project: providing services to taxonomists for standard genome sequencing and annotation.</title>
        <authorList>
            <consortium name="The Broad Institute Genomics Platform"/>
            <consortium name="The Broad Institute Genome Sequencing Center for Infectious Disease"/>
            <person name="Wu L."/>
            <person name="Ma J."/>
        </authorList>
    </citation>
    <scope>NUCLEOTIDE SEQUENCE [LARGE SCALE GENOMIC DNA]</scope>
    <source>
        <strain evidence="3">JCM 4087</strain>
    </source>
</reference>
<keyword evidence="3" id="KW-1185">Reference proteome</keyword>
<proteinExistence type="predicted"/>
<name>A0ABP6JKA1_STRTU</name>
<protein>
    <submittedName>
        <fullName evidence="2">Uncharacterized protein</fullName>
    </submittedName>
</protein>
<accession>A0ABP6JKA1</accession>
<feature type="compositionally biased region" description="Basic residues" evidence="1">
    <location>
        <begin position="90"/>
        <end position="100"/>
    </location>
</feature>
<evidence type="ECO:0000313" key="3">
    <source>
        <dbReference type="Proteomes" id="UP001501102"/>
    </source>
</evidence>